<dbReference type="PRINTS" id="PR00260">
    <property type="entry name" value="CHEMTRNSDUCR"/>
</dbReference>
<evidence type="ECO:0000256" key="1">
    <source>
        <dbReference type="ARBA" id="ARBA00004141"/>
    </source>
</evidence>
<feature type="domain" description="Methyl-accepting transducer" evidence="9">
    <location>
        <begin position="228"/>
        <end position="464"/>
    </location>
</feature>
<dbReference type="InterPro" id="IPR004090">
    <property type="entry name" value="Chemotax_Me-accpt_rcpt"/>
</dbReference>
<evidence type="ECO:0000256" key="6">
    <source>
        <dbReference type="ARBA" id="ARBA00029447"/>
    </source>
</evidence>
<evidence type="ECO:0000256" key="2">
    <source>
        <dbReference type="ARBA" id="ARBA00022692"/>
    </source>
</evidence>
<dbReference type="AlphaFoldDB" id="A0A7V7GPV3"/>
<feature type="transmembrane region" description="Helical" evidence="8">
    <location>
        <begin position="139"/>
        <end position="167"/>
    </location>
</feature>
<evidence type="ECO:0000313" key="10">
    <source>
        <dbReference type="EMBL" id="KAA0691890.1"/>
    </source>
</evidence>
<evidence type="ECO:0000256" key="5">
    <source>
        <dbReference type="ARBA" id="ARBA00023224"/>
    </source>
</evidence>
<keyword evidence="2 8" id="KW-0812">Transmembrane</keyword>
<dbReference type="FunFam" id="1.10.287.950:FF:000001">
    <property type="entry name" value="Methyl-accepting chemotaxis sensory transducer"/>
    <property type="match status" value="1"/>
</dbReference>
<dbReference type="GO" id="GO:0016020">
    <property type="term" value="C:membrane"/>
    <property type="evidence" value="ECO:0007669"/>
    <property type="project" value="UniProtKB-SubCell"/>
</dbReference>
<comment type="similarity">
    <text evidence="6">Belongs to the methyl-accepting chemotaxis (MCP) protein family.</text>
</comment>
<feature type="transmembrane region" description="Helical" evidence="8">
    <location>
        <begin position="116"/>
        <end position="133"/>
    </location>
</feature>
<feature type="transmembrane region" description="Helical" evidence="8">
    <location>
        <begin position="46"/>
        <end position="64"/>
    </location>
</feature>
<comment type="caution">
    <text evidence="10">The sequence shown here is derived from an EMBL/GenBank/DDBJ whole genome shotgun (WGS) entry which is preliminary data.</text>
</comment>
<dbReference type="PANTHER" id="PTHR32089:SF112">
    <property type="entry name" value="LYSOZYME-LIKE PROTEIN-RELATED"/>
    <property type="match status" value="1"/>
</dbReference>
<gene>
    <name evidence="10" type="ORF">DT594_16820</name>
</gene>
<dbReference type="PANTHER" id="PTHR32089">
    <property type="entry name" value="METHYL-ACCEPTING CHEMOTAXIS PROTEIN MCPB"/>
    <property type="match status" value="1"/>
</dbReference>
<keyword evidence="5 7" id="KW-0807">Transducer</keyword>
<dbReference type="Proteomes" id="UP000463138">
    <property type="component" value="Unassembled WGS sequence"/>
</dbReference>
<evidence type="ECO:0000256" key="4">
    <source>
        <dbReference type="ARBA" id="ARBA00023136"/>
    </source>
</evidence>
<feature type="transmembrane region" description="Helical" evidence="8">
    <location>
        <begin position="21"/>
        <end position="40"/>
    </location>
</feature>
<dbReference type="InterPro" id="IPR004089">
    <property type="entry name" value="MCPsignal_dom"/>
</dbReference>
<dbReference type="Gene3D" id="1.10.287.950">
    <property type="entry name" value="Methyl-accepting chemotaxis protein"/>
    <property type="match status" value="1"/>
</dbReference>
<feature type="transmembrane region" description="Helical" evidence="8">
    <location>
        <begin position="92"/>
        <end position="109"/>
    </location>
</feature>
<reference evidence="10 11" key="1">
    <citation type="submission" date="2018-07" db="EMBL/GenBank/DDBJ databases">
        <title>Pseudomonas laoshanensis sp. nov., isolated from soil.</title>
        <authorList>
            <person name="Sun J."/>
            <person name="Yu L."/>
            <person name="Wang M."/>
            <person name="Zhang C."/>
        </authorList>
    </citation>
    <scope>NUCLEOTIDE SEQUENCE [LARGE SCALE GENOMIC DNA]</scope>
    <source>
        <strain evidence="10 11">Y22</strain>
    </source>
</reference>
<keyword evidence="4 8" id="KW-0472">Membrane</keyword>
<organism evidence="10 11">
    <name type="scientific">Halopseudomonas laoshanensis</name>
    <dbReference type="NCBI Taxonomy" id="2268758"/>
    <lineage>
        <taxon>Bacteria</taxon>
        <taxon>Pseudomonadati</taxon>
        <taxon>Pseudomonadota</taxon>
        <taxon>Gammaproteobacteria</taxon>
        <taxon>Pseudomonadales</taxon>
        <taxon>Pseudomonadaceae</taxon>
        <taxon>Halopseudomonas</taxon>
    </lineage>
</organism>
<name>A0A7V7GPV3_9GAMM</name>
<dbReference type="PROSITE" id="PS50111">
    <property type="entry name" value="CHEMOTAXIS_TRANSDUC_2"/>
    <property type="match status" value="1"/>
</dbReference>
<dbReference type="OrthoDB" id="2489132at2"/>
<evidence type="ECO:0000256" key="8">
    <source>
        <dbReference type="SAM" id="Phobius"/>
    </source>
</evidence>
<keyword evidence="3 8" id="KW-1133">Transmembrane helix</keyword>
<keyword evidence="11" id="KW-1185">Reference proteome</keyword>
<dbReference type="GO" id="GO:0004888">
    <property type="term" value="F:transmembrane signaling receptor activity"/>
    <property type="evidence" value="ECO:0007669"/>
    <property type="project" value="InterPro"/>
</dbReference>
<dbReference type="SMART" id="SM00283">
    <property type="entry name" value="MA"/>
    <property type="match status" value="1"/>
</dbReference>
<dbReference type="EMBL" id="QOVF01000007">
    <property type="protein sequence ID" value="KAA0691890.1"/>
    <property type="molecule type" value="Genomic_DNA"/>
</dbReference>
<accession>A0A7V7GPV3</accession>
<proteinExistence type="inferred from homology"/>
<evidence type="ECO:0000256" key="7">
    <source>
        <dbReference type="PROSITE-ProRule" id="PRU00284"/>
    </source>
</evidence>
<dbReference type="GO" id="GO:0006935">
    <property type="term" value="P:chemotaxis"/>
    <property type="evidence" value="ECO:0007669"/>
    <property type="project" value="InterPro"/>
</dbReference>
<evidence type="ECO:0000313" key="11">
    <source>
        <dbReference type="Proteomes" id="UP000463138"/>
    </source>
</evidence>
<evidence type="ECO:0000259" key="9">
    <source>
        <dbReference type="PROSITE" id="PS50111"/>
    </source>
</evidence>
<dbReference type="SUPFAM" id="SSF58104">
    <property type="entry name" value="Methyl-accepting chemotaxis protein (MCP) signaling domain"/>
    <property type="match status" value="1"/>
</dbReference>
<comment type="subcellular location">
    <subcellularLocation>
        <location evidence="1">Membrane</location>
        <topology evidence="1">Multi-pass membrane protein</topology>
    </subcellularLocation>
</comment>
<dbReference type="GO" id="GO:0007165">
    <property type="term" value="P:signal transduction"/>
    <property type="evidence" value="ECO:0007669"/>
    <property type="project" value="UniProtKB-KW"/>
</dbReference>
<dbReference type="Pfam" id="PF00015">
    <property type="entry name" value="MCPsignal"/>
    <property type="match status" value="1"/>
</dbReference>
<sequence length="505" mass="54069">MSSGVINPLSLATHYKKADRAMLVVLWVCQLYALALAPWHATWGQVVLVGGGTLLVMHALQALIGGQRIFRCAVGAAFMVMAALHINQSHGTIEMHFSIFVLLAFLIYYRDWLPIVVAAVVIAVHHLAFFYLQSRGAGIWLAVSASWGLVWIHAAYVVVEAAVLVYLARASYVDAREGEMLAAITSDMLANPQAMDLTRRASMQTPMLDVFNGFVVQLDEVVGDVKANLAQVSSVSAAVSQRSEQVRSGADRQAGEASYMAQAMQELTSATAEVARSAEEAAHAAAKVDDHAQQGNRAMQQIREDIKSLNGDLVLTGDAVNGAAQLARDIHQVVDVIKGVAEQTNLLALNAAIEAARAGEQGRGFAVVADEVRNLSQRTAKSTAEIQDFIGRLQHASESAKEAMARSQDAVQRCLGSAESSVSTLAGMVEEVAHISRLNSMIATATLEQATVGDDVAQHLQGVNDIAQNNAAQAIDLAGLSGELDQLRATLEQRVQSFVTTRHSR</sequence>
<evidence type="ECO:0000256" key="3">
    <source>
        <dbReference type="ARBA" id="ARBA00022989"/>
    </source>
</evidence>
<protein>
    <submittedName>
        <fullName evidence="10">Methyl-accepting chemotaxis protein</fullName>
    </submittedName>
</protein>